<keyword evidence="6" id="KW-1185">Reference proteome</keyword>
<gene>
    <name evidence="5" type="ORF">BGX16_1308</name>
</gene>
<dbReference type="RefSeq" id="WP_100425326.1">
    <property type="nucleotide sequence ID" value="NZ_JAQXKX010000005.1"/>
</dbReference>
<evidence type="ECO:0000256" key="3">
    <source>
        <dbReference type="SAM" id="SignalP"/>
    </source>
</evidence>
<keyword evidence="2 3" id="KW-0732">Signal</keyword>
<name>A0A2M9A6J7_9BACT</name>
<accession>A0A2M9A6J7</accession>
<evidence type="ECO:0000256" key="1">
    <source>
        <dbReference type="ARBA" id="ARBA00010062"/>
    </source>
</evidence>
<evidence type="ECO:0000256" key="2">
    <source>
        <dbReference type="ARBA" id="ARBA00022729"/>
    </source>
</evidence>
<feature type="signal peptide" evidence="3">
    <location>
        <begin position="1"/>
        <end position="25"/>
    </location>
</feature>
<dbReference type="InterPro" id="IPR028082">
    <property type="entry name" value="Peripla_BP_I"/>
</dbReference>
<reference evidence="5 6" key="1">
    <citation type="submission" date="2017-11" db="EMBL/GenBank/DDBJ databases">
        <title>Animal gut microbial communities from fecal samples from Wisconsin, USA.</title>
        <authorList>
            <person name="Neumann A."/>
        </authorList>
    </citation>
    <scope>NUCLEOTIDE SEQUENCE [LARGE SCALE GENOMIC DNA]</scope>
    <source>
        <strain evidence="5 6">UWS3</strain>
    </source>
</reference>
<feature type="domain" description="Leucine-binding protein" evidence="4">
    <location>
        <begin position="226"/>
        <end position="583"/>
    </location>
</feature>
<proteinExistence type="inferred from homology"/>
<organism evidence="5 6">
    <name type="scientific">Hallerella succinigenes</name>
    <dbReference type="NCBI Taxonomy" id="1896222"/>
    <lineage>
        <taxon>Bacteria</taxon>
        <taxon>Pseudomonadati</taxon>
        <taxon>Fibrobacterota</taxon>
        <taxon>Fibrobacteria</taxon>
        <taxon>Fibrobacterales</taxon>
        <taxon>Fibrobacteraceae</taxon>
        <taxon>Hallerella</taxon>
    </lineage>
</organism>
<dbReference type="OrthoDB" id="5410879at2"/>
<evidence type="ECO:0000313" key="5">
    <source>
        <dbReference type="EMBL" id="PJJ41344.1"/>
    </source>
</evidence>
<sequence length="601" mass="65522">MVKNVIFPMISAVLFSAVVASAASAELSKAETAIQNGDCATAMPLLQPLAEKKIHKEDGAKAAELLAHCYVKTNDTANLDRLTSRYLEYYAGNPKRSRMEVIAAERMLHSDSQMVKGVETLLNVLVYSKNGEIKEMAQNLLAQTISKDKRLTISQLTAFADKAVVSKKVSNVTWLRLGRELAEKKNYKAARYWYKKVLVANENEEWVELAKDAMGALEGKSSIPTVLVLAPVSGDFAEFGLDAVKGVRLALEKANLNGKVNLRVADTRADAVEALRRTRQVVAQDSVIAIVGPIMSAPAATVAAWLSSTHSNIPMLTPTATDAGISRMGWNIFQVNVSMDNLATGIANYAVDCLGIREFAVLSPIGDFGTAMTQSFSRAVESRGGVILATQEFEEGRPDYTTEFRKLRAERFDQILHKMNIARGAKNLDAMGAKEKRSFMKDSVFKVPGIFIPSSSPSDAGLIARQVAYHKLDGTLLGTSGWYGQDLIDEGKKLVEGSYFSVSFGNADTNQTYKDFKSAYKAKWNEEPKADKVSGLSYSAASIVFSLIASGETDLVKKIYSQKVFRGVYGDIRFEKGANANVQIMSVDSSAFVNKTVCPSK</sequence>
<dbReference type="InterPro" id="IPR051010">
    <property type="entry name" value="BCAA_transport"/>
</dbReference>
<dbReference type="SUPFAM" id="SSF53822">
    <property type="entry name" value="Periplasmic binding protein-like I"/>
    <property type="match status" value="1"/>
</dbReference>
<dbReference type="Proteomes" id="UP000231134">
    <property type="component" value="Unassembled WGS sequence"/>
</dbReference>
<dbReference type="EMBL" id="PGEX01000001">
    <property type="protein sequence ID" value="PJJ41344.1"/>
    <property type="molecule type" value="Genomic_DNA"/>
</dbReference>
<dbReference type="InterPro" id="IPR028081">
    <property type="entry name" value="Leu-bd"/>
</dbReference>
<dbReference type="Pfam" id="PF13458">
    <property type="entry name" value="Peripla_BP_6"/>
    <property type="match status" value="1"/>
</dbReference>
<dbReference type="PANTHER" id="PTHR30483">
    <property type="entry name" value="LEUCINE-SPECIFIC-BINDING PROTEIN"/>
    <property type="match status" value="1"/>
</dbReference>
<protein>
    <submittedName>
        <fullName evidence="5">ABC-type branched-subunit amino acid transport system substrate-binding protein</fullName>
    </submittedName>
</protein>
<dbReference type="Gene3D" id="1.25.40.10">
    <property type="entry name" value="Tetratricopeptide repeat domain"/>
    <property type="match status" value="1"/>
</dbReference>
<dbReference type="PANTHER" id="PTHR30483:SF6">
    <property type="entry name" value="PERIPLASMIC BINDING PROTEIN OF ABC TRANSPORTER FOR NATURAL AMINO ACIDS"/>
    <property type="match status" value="1"/>
</dbReference>
<dbReference type="Gene3D" id="3.40.50.2300">
    <property type="match status" value="4"/>
</dbReference>
<evidence type="ECO:0000259" key="4">
    <source>
        <dbReference type="Pfam" id="PF13458"/>
    </source>
</evidence>
<dbReference type="InterPro" id="IPR011990">
    <property type="entry name" value="TPR-like_helical_dom_sf"/>
</dbReference>
<evidence type="ECO:0000313" key="6">
    <source>
        <dbReference type="Proteomes" id="UP000231134"/>
    </source>
</evidence>
<comment type="caution">
    <text evidence="5">The sequence shown here is derived from an EMBL/GenBank/DDBJ whole genome shotgun (WGS) entry which is preliminary data.</text>
</comment>
<dbReference type="AlphaFoldDB" id="A0A2M9A6J7"/>
<comment type="similarity">
    <text evidence="1">Belongs to the leucine-binding protein family.</text>
</comment>
<feature type="chain" id="PRO_5014650558" evidence="3">
    <location>
        <begin position="26"/>
        <end position="601"/>
    </location>
</feature>